<dbReference type="InterPro" id="IPR008183">
    <property type="entry name" value="Aldose_1/G6P_1-epimerase"/>
</dbReference>
<dbReference type="Pfam" id="PF01263">
    <property type="entry name" value="Aldose_epim"/>
    <property type="match status" value="1"/>
</dbReference>
<dbReference type="SUPFAM" id="SSF74650">
    <property type="entry name" value="Galactose mutarotase-like"/>
    <property type="match status" value="1"/>
</dbReference>
<gene>
    <name evidence="1" type="primary">galM</name>
    <name evidence="1" type="ORF">CULCOIPH005_10130</name>
</gene>
<evidence type="ECO:0000313" key="2">
    <source>
        <dbReference type="Proteomes" id="UP001205910"/>
    </source>
</evidence>
<dbReference type="Proteomes" id="UP001205910">
    <property type="component" value="Unassembled WGS sequence"/>
</dbReference>
<proteinExistence type="predicted"/>
<dbReference type="EMBL" id="BQFK01000002">
    <property type="protein sequence ID" value="GJJ42824.1"/>
    <property type="molecule type" value="Genomic_DNA"/>
</dbReference>
<reference evidence="1 2" key="1">
    <citation type="submission" date="2021-11" db="EMBL/GenBank/DDBJ databases">
        <title>Whole genome sequences of diphtheriae toxin producing Corynebacterium ulcerans isolates from cats in Osaka, Japan.</title>
        <authorList>
            <person name="Umeda K."/>
            <person name="Hirai Y."/>
        </authorList>
    </citation>
    <scope>NUCLEOTIDE SEQUENCE [LARGE SCALE GENOMIC DNA]</scope>
    <source>
        <strain evidence="1 2">12109B-1</strain>
    </source>
</reference>
<accession>A0ABD0BIV2</accession>
<dbReference type="AlphaFoldDB" id="A0ABD0BIV2"/>
<organism evidence="1 2">
    <name type="scientific">Corynebacterium ulcerans</name>
    <dbReference type="NCBI Taxonomy" id="65058"/>
    <lineage>
        <taxon>Bacteria</taxon>
        <taxon>Bacillati</taxon>
        <taxon>Actinomycetota</taxon>
        <taxon>Actinomycetes</taxon>
        <taxon>Mycobacteriales</taxon>
        <taxon>Corynebacteriaceae</taxon>
        <taxon>Corynebacterium</taxon>
    </lineage>
</organism>
<sequence length="315" mass="34192">MIAPAVTLEIEQSLSERGILMSGGSSDRCEVLTISQGRYKAEINTFGGGIKSLSFDNKPLTETYSDSDNPPLSSGVVLAPWPNRTADGAFVYAGQRYQLELTEPARNNAIHGLVHNRLWTIAKHSQDGAVLKISLGTGQGWPWPVEIEAEYLLKDDGLHAHFRAFGTGPFGWGWHTYLSPLGEEVDRAVLTLGVDQELPLGERNLPVGERTSLSLPLGTGVPIAGHLLDNCYYASNGPVRATVAVDGRGVAMECSDNVRWFQVFTPDSAWGMPYPGRDRAIAIEPMTVPPNALNTGINSIDVHEHFECSVRISAL</sequence>
<protein>
    <submittedName>
        <fullName evidence="1">Aldose 1-epimerase</fullName>
    </submittedName>
</protein>
<dbReference type="InterPro" id="IPR014718">
    <property type="entry name" value="GH-type_carb-bd"/>
</dbReference>
<evidence type="ECO:0000313" key="1">
    <source>
        <dbReference type="EMBL" id="GJJ42824.1"/>
    </source>
</evidence>
<dbReference type="Gene3D" id="2.70.98.10">
    <property type="match status" value="1"/>
</dbReference>
<comment type="caution">
    <text evidence="1">The sequence shown here is derived from an EMBL/GenBank/DDBJ whole genome shotgun (WGS) entry which is preliminary data.</text>
</comment>
<dbReference type="InterPro" id="IPR011013">
    <property type="entry name" value="Gal_mutarotase_sf_dom"/>
</dbReference>
<name>A0ABD0BIV2_CORUL</name>